<evidence type="ECO:0000313" key="2">
    <source>
        <dbReference type="Proteomes" id="UP000184255"/>
    </source>
</evidence>
<dbReference type="AlphaFoldDB" id="A0A1L7UHB3"/>
<dbReference type="GeneID" id="65095029"/>
<dbReference type="EMBL" id="FCQH01000019">
    <property type="protein sequence ID" value="CVL07117.1"/>
    <property type="molecule type" value="Genomic_DNA"/>
</dbReference>
<gene>
    <name evidence="1" type="ORF">FMAN_16238</name>
</gene>
<comment type="caution">
    <text evidence="1">The sequence shown here is derived from an EMBL/GenBank/DDBJ whole genome shotgun (WGS) entry which is preliminary data.</text>
</comment>
<sequence>MDAMEPRLKERMDDIETRLNKRMDGIETRINTRITTLENEMNKQFVKFESFAQNTRARAKNSRARELGVPYTPLVEEDGAAIRDFPCTFNEVNALAEPRLSTLLSAVGVELEDGWTVEQKRSAFLSAIGVMRVPTFP</sequence>
<keyword evidence="2" id="KW-1185">Reference proteome</keyword>
<name>A0A1L7UHB3_FUSMA</name>
<protein>
    <submittedName>
        <fullName evidence="1">Uncharacterized protein</fullName>
    </submittedName>
</protein>
<proteinExistence type="predicted"/>
<organism evidence="1 2">
    <name type="scientific">Fusarium mangiferae</name>
    <name type="common">Mango malformation disease fungus</name>
    <dbReference type="NCBI Taxonomy" id="192010"/>
    <lineage>
        <taxon>Eukaryota</taxon>
        <taxon>Fungi</taxon>
        <taxon>Dikarya</taxon>
        <taxon>Ascomycota</taxon>
        <taxon>Pezizomycotina</taxon>
        <taxon>Sordariomycetes</taxon>
        <taxon>Hypocreomycetidae</taxon>
        <taxon>Hypocreales</taxon>
        <taxon>Nectriaceae</taxon>
        <taxon>Fusarium</taxon>
        <taxon>Fusarium fujikuroi species complex</taxon>
    </lineage>
</organism>
<accession>A0A1L7UHB3</accession>
<dbReference type="VEuPathDB" id="FungiDB:FMAN_16238"/>
<evidence type="ECO:0000313" key="1">
    <source>
        <dbReference type="EMBL" id="CVL07117.1"/>
    </source>
</evidence>
<dbReference type="Proteomes" id="UP000184255">
    <property type="component" value="Unassembled WGS sequence"/>
</dbReference>
<dbReference type="RefSeq" id="XP_041690295.1">
    <property type="nucleotide sequence ID" value="XM_041824857.1"/>
</dbReference>
<reference evidence="2" key="1">
    <citation type="journal article" date="2016" name="Genome Biol. Evol.">
        <title>Comparative 'omics' of the Fusarium fujikuroi species complex highlights differences in genetic potential and metabolite synthesis.</title>
        <authorList>
            <person name="Niehaus E.-M."/>
            <person name="Muensterkoetter M."/>
            <person name="Proctor R.H."/>
            <person name="Brown D.W."/>
            <person name="Sharon A."/>
            <person name="Idan Y."/>
            <person name="Oren-Young L."/>
            <person name="Sieber C.M."/>
            <person name="Novak O."/>
            <person name="Pencik A."/>
            <person name="Tarkowska D."/>
            <person name="Hromadova K."/>
            <person name="Freeman S."/>
            <person name="Maymon M."/>
            <person name="Elazar M."/>
            <person name="Youssef S.A."/>
            <person name="El-Shabrawy E.S.M."/>
            <person name="Shalaby A.B.A."/>
            <person name="Houterman P."/>
            <person name="Brock N.L."/>
            <person name="Burkhardt I."/>
            <person name="Tsavkelova E.A."/>
            <person name="Dickschat J.S."/>
            <person name="Galuszka P."/>
            <person name="Gueldener U."/>
            <person name="Tudzynski B."/>
        </authorList>
    </citation>
    <scope>NUCLEOTIDE SEQUENCE [LARGE SCALE GENOMIC DNA]</scope>
    <source>
        <strain evidence="2">MRC7560</strain>
    </source>
</reference>